<reference evidence="6" key="1">
    <citation type="submission" date="2011-02" db="EMBL/GenBank/DDBJ databases">
        <title>The Genome Sequence of Capsaspora owczarzaki ATCC 30864.</title>
        <authorList>
            <person name="Russ C."/>
            <person name="Cuomo C."/>
            <person name="Burger G."/>
            <person name="Gray M.W."/>
            <person name="Holland P.W.H."/>
            <person name="King N."/>
            <person name="Lang F.B.F."/>
            <person name="Roger A.J."/>
            <person name="Ruiz-Trillo I."/>
            <person name="Young S.K."/>
            <person name="Zeng Q."/>
            <person name="Gargeya S."/>
            <person name="Alvarado L."/>
            <person name="Berlin A."/>
            <person name="Chapman S.B."/>
            <person name="Chen Z."/>
            <person name="Freedman E."/>
            <person name="Gellesch M."/>
            <person name="Goldberg J."/>
            <person name="Griggs A."/>
            <person name="Gujja S."/>
            <person name="Heilman E."/>
            <person name="Heiman D."/>
            <person name="Howarth C."/>
            <person name="Mehta T."/>
            <person name="Neiman D."/>
            <person name="Pearson M."/>
            <person name="Roberts A."/>
            <person name="Saif S."/>
            <person name="Shea T."/>
            <person name="Shenoy N."/>
            <person name="Sisk P."/>
            <person name="Stolte C."/>
            <person name="Sykes S."/>
            <person name="White J."/>
            <person name="Yandava C."/>
            <person name="Haas B."/>
            <person name="Nusbaum C."/>
            <person name="Birren B."/>
        </authorList>
    </citation>
    <scope>NUCLEOTIDE SEQUENCE</scope>
    <source>
        <strain evidence="6">ATCC 30864</strain>
    </source>
</reference>
<keyword evidence="4" id="KW-0175">Coiled coil</keyword>
<dbReference type="HAMAP" id="MF_00374">
    <property type="entry name" value="Ribosomal_uL29"/>
    <property type="match status" value="1"/>
</dbReference>
<dbReference type="GO" id="GO:0006412">
    <property type="term" value="P:translation"/>
    <property type="evidence" value="ECO:0007669"/>
    <property type="project" value="InterPro"/>
</dbReference>
<dbReference type="FunFam" id="1.10.287.310:FF:000002">
    <property type="entry name" value="60S ribosomal protein L35"/>
    <property type="match status" value="1"/>
</dbReference>
<dbReference type="GO" id="GO:0003729">
    <property type="term" value="F:mRNA binding"/>
    <property type="evidence" value="ECO:0007669"/>
    <property type="project" value="TreeGrafter"/>
</dbReference>
<dbReference type="PhylomeDB" id="A0A0D2WK76"/>
<dbReference type="NCBIfam" id="TIGR00012">
    <property type="entry name" value="L29"/>
    <property type="match status" value="1"/>
</dbReference>
<dbReference type="Pfam" id="PF00831">
    <property type="entry name" value="Ribosomal_L29"/>
    <property type="match status" value="1"/>
</dbReference>
<dbReference type="RefSeq" id="XP_004364753.1">
    <property type="nucleotide sequence ID" value="XM_004364696.2"/>
</dbReference>
<proteinExistence type="inferred from homology"/>
<evidence type="ECO:0000256" key="1">
    <source>
        <dbReference type="ARBA" id="ARBA00009254"/>
    </source>
</evidence>
<dbReference type="GO" id="GO:0022625">
    <property type="term" value="C:cytosolic large ribosomal subunit"/>
    <property type="evidence" value="ECO:0007669"/>
    <property type="project" value="InterPro"/>
</dbReference>
<dbReference type="OrthoDB" id="528635at2759"/>
<dbReference type="SUPFAM" id="SSF46561">
    <property type="entry name" value="Ribosomal protein L29 (L29p)"/>
    <property type="match status" value="1"/>
</dbReference>
<accession>A0A0D2WK76</accession>
<dbReference type="OMA" id="VMNQKAR"/>
<sequence>MTKLRAYELRTKSKAELEDQLKSLKTELASLRVTKVTGSAANKLGRISAVRKGVAAVLTVMNQTQREHLRKHFAGKKYLPTDLRVKKTRAIRRQLNQHERSQVTIREAKKRTHFPLRKYALKA</sequence>
<evidence type="ECO:0000313" key="5">
    <source>
        <dbReference type="EMBL" id="KJE90590.1"/>
    </source>
</evidence>
<protein>
    <submittedName>
        <fullName evidence="5">Ribosomal protein L35e</fullName>
    </submittedName>
</protein>
<dbReference type="GO" id="GO:0000463">
    <property type="term" value="P:maturation of LSU-rRNA from tricistronic rRNA transcript (SSU-rRNA, 5.8S rRNA, LSU-rRNA)"/>
    <property type="evidence" value="ECO:0007669"/>
    <property type="project" value="InterPro"/>
</dbReference>
<dbReference type="Proteomes" id="UP000008743">
    <property type="component" value="Unassembled WGS sequence"/>
</dbReference>
<dbReference type="InterPro" id="IPR036049">
    <property type="entry name" value="Ribosomal_uL29_sf"/>
</dbReference>
<dbReference type="Gene3D" id="1.10.287.310">
    <property type="match status" value="1"/>
</dbReference>
<dbReference type="GO" id="GO:0003735">
    <property type="term" value="F:structural constituent of ribosome"/>
    <property type="evidence" value="ECO:0007669"/>
    <property type="project" value="InterPro"/>
</dbReference>
<keyword evidence="2 5" id="KW-0689">Ribosomal protein</keyword>
<dbReference type="FunCoup" id="A0A0D2WK76">
    <property type="interactions" value="301"/>
</dbReference>
<organism evidence="5 6">
    <name type="scientific">Capsaspora owczarzaki (strain ATCC 30864)</name>
    <dbReference type="NCBI Taxonomy" id="595528"/>
    <lineage>
        <taxon>Eukaryota</taxon>
        <taxon>Filasterea</taxon>
        <taxon>Capsaspora</taxon>
    </lineage>
</organism>
<name>A0A0D2WK76_CAPO3</name>
<evidence type="ECO:0000256" key="4">
    <source>
        <dbReference type="SAM" id="Coils"/>
    </source>
</evidence>
<dbReference type="InterPro" id="IPR001854">
    <property type="entry name" value="Ribosomal_uL29"/>
</dbReference>
<dbReference type="Gene3D" id="6.10.250.3450">
    <property type="match status" value="1"/>
</dbReference>
<dbReference type="CDD" id="cd00427">
    <property type="entry name" value="Ribosomal_L29_HIP"/>
    <property type="match status" value="1"/>
</dbReference>
<dbReference type="eggNOG" id="KOG3436">
    <property type="taxonomic scope" value="Eukaryota"/>
</dbReference>
<dbReference type="STRING" id="595528.A0A0D2WK76"/>
<comment type="similarity">
    <text evidence="1">Belongs to the universal ribosomal protein uL29 family.</text>
</comment>
<dbReference type="AlphaFoldDB" id="A0A0D2WK76"/>
<dbReference type="EMBL" id="KE346361">
    <property type="protein sequence ID" value="KJE90590.1"/>
    <property type="molecule type" value="Genomic_DNA"/>
</dbReference>
<dbReference type="FunFam" id="6.10.250.3450:FF:000001">
    <property type="entry name" value="60S ribosomal protein L35"/>
    <property type="match status" value="1"/>
</dbReference>
<gene>
    <name evidence="5" type="ORF">CAOG_001885</name>
</gene>
<dbReference type="PANTHER" id="PTHR45722">
    <property type="entry name" value="60S RIBOSOMAL PROTEIN L35"/>
    <property type="match status" value="1"/>
</dbReference>
<evidence type="ECO:0000256" key="2">
    <source>
        <dbReference type="ARBA" id="ARBA00022980"/>
    </source>
</evidence>
<dbReference type="InterPro" id="IPR045059">
    <property type="entry name" value="Ribosomal_uL29_euk"/>
</dbReference>
<keyword evidence="6" id="KW-1185">Reference proteome</keyword>
<evidence type="ECO:0000256" key="3">
    <source>
        <dbReference type="ARBA" id="ARBA00023274"/>
    </source>
</evidence>
<dbReference type="InParanoid" id="A0A0D2WK76"/>
<keyword evidence="3" id="KW-0687">Ribonucleoprotein</keyword>
<evidence type="ECO:0000313" key="6">
    <source>
        <dbReference type="Proteomes" id="UP000008743"/>
    </source>
</evidence>
<feature type="coiled-coil region" evidence="4">
    <location>
        <begin position="7"/>
        <end position="34"/>
    </location>
</feature>
<dbReference type="PANTHER" id="PTHR45722:SF2">
    <property type="entry name" value="LARGE RIBOSOMAL SUBUNIT PROTEIN UL29-RELATED"/>
    <property type="match status" value="1"/>
</dbReference>